<dbReference type="EMBL" id="UINC01208105">
    <property type="protein sequence ID" value="SVE30491.1"/>
    <property type="molecule type" value="Genomic_DNA"/>
</dbReference>
<gene>
    <name evidence="1" type="ORF">METZ01_LOCUS483345</name>
</gene>
<protein>
    <submittedName>
        <fullName evidence="1">Uncharacterized protein</fullName>
    </submittedName>
</protein>
<name>A0A383CE95_9ZZZZ</name>
<proteinExistence type="predicted"/>
<organism evidence="1">
    <name type="scientific">marine metagenome</name>
    <dbReference type="NCBI Taxonomy" id="408172"/>
    <lineage>
        <taxon>unclassified sequences</taxon>
        <taxon>metagenomes</taxon>
        <taxon>ecological metagenomes</taxon>
    </lineage>
</organism>
<sequence length="109" mass="11835">MRYSDRLPCALAQAPTIAECTQEVAMSPTQLLDHIGREQVRITHVQVTPLSYKPSDGSYIHLCGPVVLTKMDAGLVEVFTDQGIMGIGPSLGVCETDYSHLVGEDVFDV</sequence>
<accession>A0A383CE95</accession>
<reference evidence="1" key="1">
    <citation type="submission" date="2018-05" db="EMBL/GenBank/DDBJ databases">
        <authorList>
            <person name="Lanie J.A."/>
            <person name="Ng W.-L."/>
            <person name="Kazmierczak K.M."/>
            <person name="Andrzejewski T.M."/>
            <person name="Davidsen T.M."/>
            <person name="Wayne K.J."/>
            <person name="Tettelin H."/>
            <person name="Glass J.I."/>
            <person name="Rusch D."/>
            <person name="Podicherti R."/>
            <person name="Tsui H.-C.T."/>
            <person name="Winkler M.E."/>
        </authorList>
    </citation>
    <scope>NUCLEOTIDE SEQUENCE</scope>
</reference>
<evidence type="ECO:0000313" key="1">
    <source>
        <dbReference type="EMBL" id="SVE30491.1"/>
    </source>
</evidence>
<feature type="non-terminal residue" evidence="1">
    <location>
        <position position="109"/>
    </location>
</feature>
<dbReference type="AlphaFoldDB" id="A0A383CE95"/>